<reference evidence="1" key="1">
    <citation type="submission" date="2022-01" db="EMBL/GenBank/DDBJ databases">
        <authorList>
            <person name="King R."/>
        </authorList>
    </citation>
    <scope>NUCLEOTIDE SEQUENCE</scope>
</reference>
<keyword evidence="2" id="KW-1185">Reference proteome</keyword>
<dbReference type="PANTHER" id="PTHR31511:SF12">
    <property type="entry name" value="RHO TERMINATION FACTOR N-TERMINAL DOMAIN-CONTAINING PROTEIN"/>
    <property type="match status" value="1"/>
</dbReference>
<dbReference type="InterPro" id="IPR012337">
    <property type="entry name" value="RNaseH-like_sf"/>
</dbReference>
<dbReference type="AlphaFoldDB" id="A0A9P0G7A9"/>
<dbReference type="InterPro" id="IPR043502">
    <property type="entry name" value="DNA/RNA_pol_sf"/>
</dbReference>
<dbReference type="Gene3D" id="3.40.1800.10">
    <property type="entry name" value="His-Me finger endonucleases"/>
    <property type="match status" value="1"/>
</dbReference>
<accession>A0A9P0G7A9</accession>
<dbReference type="GO" id="GO:0042575">
    <property type="term" value="C:DNA polymerase complex"/>
    <property type="evidence" value="ECO:0007669"/>
    <property type="project" value="UniProtKB-ARBA"/>
</dbReference>
<dbReference type="SUPFAM" id="SSF54060">
    <property type="entry name" value="His-Me finger endonucleases"/>
    <property type="match status" value="1"/>
</dbReference>
<organism evidence="1 2">
    <name type="scientific">Psylliodes chrysocephalus</name>
    <dbReference type="NCBI Taxonomy" id="3402493"/>
    <lineage>
        <taxon>Eukaryota</taxon>
        <taxon>Metazoa</taxon>
        <taxon>Ecdysozoa</taxon>
        <taxon>Arthropoda</taxon>
        <taxon>Hexapoda</taxon>
        <taxon>Insecta</taxon>
        <taxon>Pterygota</taxon>
        <taxon>Neoptera</taxon>
        <taxon>Endopterygota</taxon>
        <taxon>Coleoptera</taxon>
        <taxon>Polyphaga</taxon>
        <taxon>Cucujiformia</taxon>
        <taxon>Chrysomeloidea</taxon>
        <taxon>Chrysomelidae</taxon>
        <taxon>Galerucinae</taxon>
        <taxon>Alticini</taxon>
        <taxon>Psylliodes</taxon>
    </lineage>
</organism>
<dbReference type="GO" id="GO:0071897">
    <property type="term" value="P:DNA biosynthetic process"/>
    <property type="evidence" value="ECO:0007669"/>
    <property type="project" value="UniProtKB-ARBA"/>
</dbReference>
<evidence type="ECO:0008006" key="3">
    <source>
        <dbReference type="Google" id="ProtNLM"/>
    </source>
</evidence>
<gene>
    <name evidence="1" type="ORF">PSYICH_LOCUS758</name>
</gene>
<protein>
    <recommendedName>
        <fullName evidence="3">DNA-directed DNA polymerase</fullName>
    </recommendedName>
</protein>
<dbReference type="Proteomes" id="UP001153636">
    <property type="component" value="Chromosome 1"/>
</dbReference>
<dbReference type="PANTHER" id="PTHR31511">
    <property type="entry name" value="PROTEIN CBG23764"/>
    <property type="match status" value="1"/>
</dbReference>
<evidence type="ECO:0000313" key="1">
    <source>
        <dbReference type="EMBL" id="CAH1099545.1"/>
    </source>
</evidence>
<evidence type="ECO:0000313" key="2">
    <source>
        <dbReference type="Proteomes" id="UP001153636"/>
    </source>
</evidence>
<dbReference type="OrthoDB" id="6602337at2759"/>
<dbReference type="InterPro" id="IPR038563">
    <property type="entry name" value="Endonuclease_7_sf"/>
</dbReference>
<dbReference type="SUPFAM" id="SSF53098">
    <property type="entry name" value="Ribonuclease H-like"/>
    <property type="match status" value="1"/>
</dbReference>
<proteinExistence type="predicted"/>
<dbReference type="EMBL" id="OV651813">
    <property type="protein sequence ID" value="CAH1099545.1"/>
    <property type="molecule type" value="Genomic_DNA"/>
</dbReference>
<dbReference type="InterPro" id="IPR044925">
    <property type="entry name" value="His-Me_finger_sf"/>
</dbReference>
<sequence length="1115" mass="129497">MSDIKSMNTENKIISYSSNLEEVYEEFKHDIMTQASEFQTKDSNWSLQEIMFLDVNINRFNNIAASSYIKLPISINNKNAVINIENQDNACFAWSINAAIFPAEGDPKNPSSYPHYDTLLDFQGIDFPVKLKDIKKFENMNNISVNVFGIEPYYKDCKNIYEIVGPLHFTSQRQSTHVNLLLVSDTDGNNHYCLITDLSRLVRSQKTKHTEKIHICDGCLQSFTTINKLKAHEEHDCTHVYTELPTTEIKKNKCGQYKPENILTFTNFEKQLQVPFVIYADFESLLKPVDNCENFNGNSFSVKVCEHEPYSFAFYLKCNYDDNLSKLEMYTGTNAAKVFIQKLDEIVHDLYNNHLKHVKVMQPLTQEEQDAYDTATICHICEKPFNSTNKKVRDHCHLSGIYRNAAHNSCNLNYKQPNFIPVFFHNLTNYDSHLFIKELTTKKESVSAIAQTKEKYISFSKSILVNKSNNPKVRDTFIKLRFVDSFRFLAKSLDKLSETLESNQCNEVRKYFPNDQQFNLMRCKGVFPYSYVNSFQKLNEEKLPLKDNFFNILKGESISDMDYDKAKEIWDIFNCKTLNDYAMLYLKTDVLLLADVFENFRKVSMKEYKLDPAQYLTAPSLSWDAMLKYTQIELELLTDIDMLHFFNKGIRGGVAQCSKRKAEANNTFLPNFDPLKPESYIMYLDATNLYGAAMSEPLPYGNFKWIDTNFDYNSVENDSSKGYVLEVDLEYPPNLHDTHNDLPFCPENITPPKSKYPKLIPNLYHKKKYIIHYRNLKQCLKYGLKLTKIHRILEFSQSAWLKKYIDLNTNLRNKAKNDFEMELFKLLVNAIFGKALENVQKRKCIHLSSHWENTCRSLGARSLIAKPQFKTCSVFNENLVAIHLGNVKVYYDKPIYIGFSVLDISKTIIYEFFYGYIKKMYGDAVKLCYTDTDSLILEVFTKNFYEDIKQNIVYFDTSNYPESNEYGIPKTKSVVGKMKDEFCGTPIQAFYGTGAKAYCIKLGKTFKNTTEIKKAKGVSRNVIKNQLQVSDYIRIIENGDMIYRKMYVFISSLHTIYTELKNKVALSAKDDKRYVIPHDVNTLAWGHLLTNHRMITGTIDELIQNMQELIDLDNL</sequence>
<dbReference type="SUPFAM" id="SSF56672">
    <property type="entry name" value="DNA/RNA polymerases"/>
    <property type="match status" value="1"/>
</dbReference>
<name>A0A9P0G7A9_9CUCU</name>